<evidence type="ECO:0000256" key="9">
    <source>
        <dbReference type="ARBA" id="ARBA00022777"/>
    </source>
</evidence>
<evidence type="ECO:0000313" key="18">
    <source>
        <dbReference type="EMBL" id="KAG2463411.1"/>
    </source>
</evidence>
<dbReference type="InterPro" id="IPR011009">
    <property type="entry name" value="Kinase-like_dom_sf"/>
</dbReference>
<feature type="domain" description="RGS" evidence="15">
    <location>
        <begin position="1189"/>
        <end position="1301"/>
    </location>
</feature>
<dbReference type="GO" id="GO:0050254">
    <property type="term" value="F:rhodopsin kinase activity"/>
    <property type="evidence" value="ECO:0007669"/>
    <property type="project" value="UniProtKB-ARBA"/>
</dbReference>
<evidence type="ECO:0000256" key="10">
    <source>
        <dbReference type="ARBA" id="ARBA00022840"/>
    </source>
</evidence>
<dbReference type="EC" id="2.7.11.16" evidence="3"/>
<evidence type="ECO:0000256" key="5">
    <source>
        <dbReference type="ARBA" id="ARBA00022553"/>
    </source>
</evidence>
<dbReference type="Gene3D" id="3.40.50.300">
    <property type="entry name" value="P-loop containing nucleotide triphosphate hydrolases"/>
    <property type="match status" value="1"/>
</dbReference>
<dbReference type="Gene3D" id="1.10.510.10">
    <property type="entry name" value="Transferase(Phosphotransferase) domain 1"/>
    <property type="match status" value="1"/>
</dbReference>
<dbReference type="InterPro" id="IPR041267">
    <property type="entry name" value="NLRP_HD2"/>
</dbReference>
<keyword evidence="6" id="KW-0808">Transferase</keyword>
<feature type="domain" description="NACHT" evidence="16">
    <location>
        <begin position="306"/>
        <end position="430"/>
    </location>
</feature>
<dbReference type="InterPro" id="IPR036305">
    <property type="entry name" value="RGS_sf"/>
</dbReference>
<evidence type="ECO:0000256" key="6">
    <source>
        <dbReference type="ARBA" id="ARBA00022679"/>
    </source>
</evidence>
<evidence type="ECO:0000259" key="15">
    <source>
        <dbReference type="PROSITE" id="PS50132"/>
    </source>
</evidence>
<evidence type="ECO:0000256" key="8">
    <source>
        <dbReference type="ARBA" id="ARBA00022741"/>
    </source>
</evidence>
<evidence type="ECO:0000259" key="14">
    <source>
        <dbReference type="PROSITE" id="PS50011"/>
    </source>
</evidence>
<evidence type="ECO:0000256" key="2">
    <source>
        <dbReference type="ARBA" id="ARBA00009793"/>
    </source>
</evidence>
<evidence type="ECO:0000256" key="11">
    <source>
        <dbReference type="PIRSR" id="PIRSR600239-51"/>
    </source>
</evidence>
<keyword evidence="4" id="KW-0723">Serine/threonine-protein kinase</keyword>
<dbReference type="GO" id="GO:0009966">
    <property type="term" value="P:regulation of signal transduction"/>
    <property type="evidence" value="ECO:0007669"/>
    <property type="project" value="TreeGrafter"/>
</dbReference>
<protein>
    <recommendedName>
        <fullName evidence="3">[G-protein-coupled receptor] kinase</fullName>
        <ecNumber evidence="3">2.7.11.16</ecNumber>
    </recommendedName>
</protein>
<name>A0A8X8BRA2_POLSE</name>
<dbReference type="InterPro" id="IPR027417">
    <property type="entry name" value="P-loop_NTPase"/>
</dbReference>
<feature type="non-terminal residue" evidence="18">
    <location>
        <position position="1"/>
    </location>
</feature>
<dbReference type="Gene3D" id="1.10.167.10">
    <property type="entry name" value="Regulator of G-protein Signalling 4, domain 2"/>
    <property type="match status" value="1"/>
</dbReference>
<dbReference type="SUPFAM" id="SSF52540">
    <property type="entry name" value="P-loop containing nucleoside triphosphate hydrolases"/>
    <property type="match status" value="1"/>
</dbReference>
<dbReference type="PANTHER" id="PTHR24355:SF27">
    <property type="entry name" value="G PROTEIN-COUPLED RECEPTOR KINASE 5"/>
    <property type="match status" value="1"/>
</dbReference>
<dbReference type="Pfam" id="PF17776">
    <property type="entry name" value="NLRC4_HD2"/>
    <property type="match status" value="1"/>
</dbReference>
<dbReference type="SUPFAM" id="SSF48097">
    <property type="entry name" value="Regulator of G-protein signaling, RGS"/>
    <property type="match status" value="1"/>
</dbReference>
<dbReference type="InterPro" id="IPR017441">
    <property type="entry name" value="Protein_kinase_ATP_BS"/>
</dbReference>
<dbReference type="InterPro" id="IPR007111">
    <property type="entry name" value="NACHT_NTPase"/>
</dbReference>
<proteinExistence type="inferred from homology"/>
<comment type="caution">
    <text evidence="18">The sequence shown here is derived from an EMBL/GenBank/DDBJ whole genome shotgun (WGS) entry which is preliminary data.</text>
</comment>
<dbReference type="InterPro" id="IPR000719">
    <property type="entry name" value="Prot_kinase_dom"/>
</dbReference>
<dbReference type="PROSITE" id="PS50011">
    <property type="entry name" value="PROTEIN_KINASE_DOM"/>
    <property type="match status" value="1"/>
</dbReference>
<dbReference type="FunFam" id="1.10.167.10:FF:000009">
    <property type="entry name" value="G protein-coupled receptor kinase"/>
    <property type="match status" value="1"/>
</dbReference>
<dbReference type="PROSITE" id="PS50837">
    <property type="entry name" value="NACHT"/>
    <property type="match status" value="1"/>
</dbReference>
<evidence type="ECO:0000313" key="19">
    <source>
        <dbReference type="Proteomes" id="UP000886611"/>
    </source>
</evidence>
<evidence type="ECO:0000256" key="12">
    <source>
        <dbReference type="PROSITE-ProRule" id="PRU10141"/>
    </source>
</evidence>
<dbReference type="GO" id="GO:0007165">
    <property type="term" value="P:signal transduction"/>
    <property type="evidence" value="ECO:0007669"/>
    <property type="project" value="InterPro"/>
</dbReference>
<keyword evidence="9 18" id="KW-0418">Kinase</keyword>
<dbReference type="Proteomes" id="UP000886611">
    <property type="component" value="Unassembled WGS sequence"/>
</dbReference>
<evidence type="ECO:0000256" key="7">
    <source>
        <dbReference type="ARBA" id="ARBA00022737"/>
    </source>
</evidence>
<dbReference type="EMBL" id="JAATIS010004040">
    <property type="protein sequence ID" value="KAG2463411.1"/>
    <property type="molecule type" value="Genomic_DNA"/>
</dbReference>
<dbReference type="GO" id="GO:0005524">
    <property type="term" value="F:ATP binding"/>
    <property type="evidence" value="ECO:0007669"/>
    <property type="project" value="UniProtKB-UniRule"/>
</dbReference>
<dbReference type="PROSITE" id="PS50132">
    <property type="entry name" value="RGS"/>
    <property type="match status" value="1"/>
</dbReference>
<dbReference type="GO" id="GO:0005737">
    <property type="term" value="C:cytoplasm"/>
    <property type="evidence" value="ECO:0007669"/>
    <property type="project" value="TreeGrafter"/>
</dbReference>
<feature type="domain" description="Protein kinase" evidence="14">
    <location>
        <begin position="1316"/>
        <end position="1578"/>
    </location>
</feature>
<dbReference type="SMART" id="SM00382">
    <property type="entry name" value="AAA"/>
    <property type="match status" value="1"/>
</dbReference>
<feature type="region of interest" description="Disordered" evidence="13">
    <location>
        <begin position="1683"/>
        <end position="1722"/>
    </location>
</feature>
<feature type="compositionally biased region" description="Basic and acidic residues" evidence="13">
    <location>
        <begin position="122"/>
        <end position="132"/>
    </location>
</feature>
<feature type="active site" description="Proton acceptor" evidence="11">
    <location>
        <position position="1441"/>
    </location>
</feature>
<dbReference type="InterPro" id="IPR008271">
    <property type="entry name" value="Ser/Thr_kinase_AS"/>
</dbReference>
<accession>A0A8X8BRA2</accession>
<comment type="similarity">
    <text evidence="2">Belongs to the protein kinase superfamily. AGC Ser/Thr protein kinase family. GPRK subfamily.</text>
</comment>
<dbReference type="Pfam" id="PF00069">
    <property type="entry name" value="Pkinase"/>
    <property type="match status" value="1"/>
</dbReference>
<evidence type="ECO:0000256" key="4">
    <source>
        <dbReference type="ARBA" id="ARBA00022527"/>
    </source>
</evidence>
<evidence type="ECO:0000256" key="13">
    <source>
        <dbReference type="SAM" id="MobiDB-lite"/>
    </source>
</evidence>
<dbReference type="Gene3D" id="3.30.200.20">
    <property type="entry name" value="Phosphorylase Kinase, domain 1"/>
    <property type="match status" value="1"/>
</dbReference>
<gene>
    <name evidence="18" type="primary">Grk5_0</name>
    <name evidence="18" type="ORF">GTO96_0000008</name>
</gene>
<reference evidence="18 19" key="1">
    <citation type="journal article" date="2021" name="Cell">
        <title>Tracing the genetic footprints of vertebrate landing in non-teleost ray-finned fishes.</title>
        <authorList>
            <person name="Bi X."/>
            <person name="Wang K."/>
            <person name="Yang L."/>
            <person name="Pan H."/>
            <person name="Jiang H."/>
            <person name="Wei Q."/>
            <person name="Fang M."/>
            <person name="Yu H."/>
            <person name="Zhu C."/>
            <person name="Cai Y."/>
            <person name="He Y."/>
            <person name="Gan X."/>
            <person name="Zeng H."/>
            <person name="Yu D."/>
            <person name="Zhu Y."/>
            <person name="Jiang H."/>
            <person name="Qiu Q."/>
            <person name="Yang H."/>
            <person name="Zhang Y.E."/>
            <person name="Wang W."/>
            <person name="Zhu M."/>
            <person name="He S."/>
            <person name="Zhang G."/>
        </authorList>
    </citation>
    <scope>NUCLEOTIDE SEQUENCE [LARGE SCALE GENOMIC DNA]</scope>
    <source>
        <strain evidence="18">Bchr_013</strain>
    </source>
</reference>
<dbReference type="SMART" id="SM00220">
    <property type="entry name" value="S_TKc"/>
    <property type="match status" value="1"/>
</dbReference>
<keyword evidence="5" id="KW-0597">Phosphoprotein</keyword>
<dbReference type="PROSITE" id="PS00107">
    <property type="entry name" value="PROTEIN_KINASE_ATP"/>
    <property type="match status" value="1"/>
</dbReference>
<evidence type="ECO:0000256" key="3">
    <source>
        <dbReference type="ARBA" id="ARBA00012433"/>
    </source>
</evidence>
<dbReference type="Pfam" id="PF00615">
    <property type="entry name" value="RGS"/>
    <property type="match status" value="1"/>
</dbReference>
<dbReference type="Pfam" id="PF05729">
    <property type="entry name" value="NACHT"/>
    <property type="match status" value="1"/>
</dbReference>
<feature type="region of interest" description="Disordered" evidence="13">
    <location>
        <begin position="117"/>
        <end position="139"/>
    </location>
</feature>
<dbReference type="FunFam" id="1.10.510.10:FF:000074">
    <property type="entry name" value="G protein-coupled receptor kinase"/>
    <property type="match status" value="1"/>
</dbReference>
<dbReference type="PANTHER" id="PTHR24355">
    <property type="entry name" value="G PROTEIN-COUPLED RECEPTOR KINASE/RIBOSOMAL PROTEIN S6 KINASE"/>
    <property type="match status" value="1"/>
</dbReference>
<dbReference type="SMART" id="SM00315">
    <property type="entry name" value="RGS"/>
    <property type="match status" value="1"/>
</dbReference>
<organism evidence="18 19">
    <name type="scientific">Polypterus senegalus</name>
    <name type="common">Senegal bichir</name>
    <dbReference type="NCBI Taxonomy" id="55291"/>
    <lineage>
        <taxon>Eukaryota</taxon>
        <taxon>Metazoa</taxon>
        <taxon>Chordata</taxon>
        <taxon>Craniata</taxon>
        <taxon>Vertebrata</taxon>
        <taxon>Euteleostomi</taxon>
        <taxon>Actinopterygii</taxon>
        <taxon>Polypteriformes</taxon>
        <taxon>Polypteridae</taxon>
        <taxon>Polypterus</taxon>
    </lineage>
</organism>
<dbReference type="InterPro" id="IPR000961">
    <property type="entry name" value="AGC-kinase_C"/>
</dbReference>
<dbReference type="InterPro" id="IPR000239">
    <property type="entry name" value="GPCR_kinase"/>
</dbReference>
<feature type="non-terminal residue" evidence="18">
    <location>
        <position position="1722"/>
    </location>
</feature>
<feature type="compositionally biased region" description="Polar residues" evidence="13">
    <location>
        <begin position="1694"/>
        <end position="1722"/>
    </location>
</feature>
<sequence>MASTKEGGMDEKLVHIKEEDCEWDTPESLCVELEDHKEGISVFKEEPKWGTVDIKVEDLNDFSVGLELQKHETGNIFKQDVCEEFHSSVPPWFTNMEHLATQGDSVELKSELSEFEENITEGNEREGEEQRSSRSVRINSEEHGCISTSSFAQKSLQYNEQHMKKLTRGSENLTADSLQCSSPPAANTSDQVRNPSVTRKVQTTLNSGFDLCMNVPKISGSGPYRAQLKLEAREIMESKWKNSRVLLAKYVKELQFKYTPLVLVNDVSDVYPENKYKKSRKKKSKRYIPKEDKPINIKDLLTMKEKKILLVGKPGIGKTFCVLQLLNLWAESNDDDALYVFYFDAERVHQFRDSADLRSLLFCYCKPKRTIEDDLLRDIENGNANVLIIFDSIDEIQQTSQDEKIERVIDRILKKSDLKKAKIIITGRPSVEDHELPDWADYRVEVRGFGEKSISEYYKSTLEGQPICEEVVMLYEKNINVFSLCHVPQYAFIVVCYMLSEGCMKSQQKISSVNTPSTVTELYVHIFRHCVGQHMLKRPHFKKAKIDKYTADNKEEIMILAKKAFNAILSKSVNLIDRHLEETPCQSIKRCFLGSTSIDETLTSKETCFAFLHNTMQEFFAAVWILENKNDISDIFQCSLTAGESHLKYVIYFLCGLFAKKNSKLMSNLFQENPPKAISESAIHNVIELIQSSEEDIGGEERILFACQCLYEAQSTKACAQVLEAIDFEFCLEDEHIDPYQSRAVTYVVNEAIKETYSDLEMQDLRLFSLGYKLLLECTESYRAWGKMKSNCCQHVLESGDQNTFLEMMEFEVYVSLHWYSETLRALGRLIKKSVKEVNVILDSAFSRDSLETFIRVVSECLEKMASVRFSTGFNEKSFITMMELCQKYDEVTGDSSLHKFVHLFGPLPNKVDCKDTSRISQVDFGFLQKYRTKDVTQWYKNNDDLSALDEFIICTLINISHFSDGWNDDTFWRLCDLFEEYEAKKGDSSLLHFISLFAPFPNDVISTNLYWIGGINFSFVRRCLQNEVTAPQLKEAFRSLHQLIISSIEEAVRKDKSNNRYVWKYRLDCGSQENLNELFSQTDNKIYVSTEWCEETLNRVSSFIKRSSVKVNIMLEHNEITQSFFDFLSECQDKISSISAPSIYLTGGGGKRKGKSKKWKEILKFPHISQCEELRETLDRDYSSICDKQPIGCLLFRQFCDAHPELRRCIKFLDSVAEYEVTPDEKLADSGREIVRQFLCQESSEHVSHLPEELVCRTKERLEVKASKELFAHCVTCVQSFLSGEPFLQFQDSVQFDRFLQWKWLERQPVTKNTFRQYRVLGKGGFGEVCACQVRATGKMYACKRLEKKRIKKRKGEAMALNEKQILEKVNSRFVVNLAYAYETKDALCLVLTIMNGGDLKFHIYNMGNPGFEEERALFYAAEILCGLEDLHRESIVYRDLKPENILLDDYGHIRVSDLGLAVKIPEGETIRGRVGTVGYMAPEVLNNQRYALSPDYWGLGCLIYEMIAGQSPFRGRKEKVKREEVDKRVLESQEVYSDKFSEVAMSVCKMLLTKDFASRLGCRGENASEVKRHPFFRTINFKRLEAGMLEPPFVPDPRAVYCKDVLDIEQFSTVKGVNLDQTDDDFYSKFSTGSVPIPWQNEMIETECFKELNMFGANGGLPPDLDRSCTPEPPKKGLLQRLFRRQHHQQNDRSSPSNSKAHSNHHGNSNHMTSNSTEGS</sequence>
<feature type="binding site" evidence="12">
    <location>
        <position position="1354"/>
    </location>
    <ligand>
        <name>ATP</name>
        <dbReference type="ChEBI" id="CHEBI:30616"/>
    </ligand>
</feature>
<feature type="domain" description="AGC-kinase C-terminal" evidence="17">
    <location>
        <begin position="1579"/>
        <end position="1644"/>
    </location>
</feature>
<evidence type="ECO:0000259" key="17">
    <source>
        <dbReference type="PROSITE" id="PS51285"/>
    </source>
</evidence>
<dbReference type="SMART" id="SM00133">
    <property type="entry name" value="S_TK_X"/>
    <property type="match status" value="1"/>
</dbReference>
<dbReference type="SUPFAM" id="SSF56112">
    <property type="entry name" value="Protein kinase-like (PK-like)"/>
    <property type="match status" value="1"/>
</dbReference>
<evidence type="ECO:0000256" key="1">
    <source>
        <dbReference type="ARBA" id="ARBA00001256"/>
    </source>
</evidence>
<dbReference type="InterPro" id="IPR003593">
    <property type="entry name" value="AAA+_ATPase"/>
</dbReference>
<dbReference type="InterPro" id="IPR044926">
    <property type="entry name" value="RGS_subdomain_2"/>
</dbReference>
<dbReference type="PROSITE" id="PS51285">
    <property type="entry name" value="AGC_KINASE_CTER"/>
    <property type="match status" value="1"/>
</dbReference>
<feature type="region of interest" description="Disordered" evidence="13">
    <location>
        <begin position="174"/>
        <end position="197"/>
    </location>
</feature>
<dbReference type="CDD" id="cd05605">
    <property type="entry name" value="STKc_GRK4_like"/>
    <property type="match status" value="1"/>
</dbReference>
<evidence type="ECO:0000259" key="16">
    <source>
        <dbReference type="PROSITE" id="PS50837"/>
    </source>
</evidence>
<keyword evidence="10 12" id="KW-0067">ATP-binding</keyword>
<comment type="catalytic activity">
    <reaction evidence="1">
        <text>[G-protein-coupled receptor] + ATP = [G-protein-coupled receptor]-phosphate + ADP + H(+)</text>
        <dbReference type="Rhea" id="RHEA:12008"/>
        <dbReference type="Rhea" id="RHEA-COMP:11260"/>
        <dbReference type="Rhea" id="RHEA-COMP:11261"/>
        <dbReference type="ChEBI" id="CHEBI:15378"/>
        <dbReference type="ChEBI" id="CHEBI:30616"/>
        <dbReference type="ChEBI" id="CHEBI:43176"/>
        <dbReference type="ChEBI" id="CHEBI:68546"/>
        <dbReference type="ChEBI" id="CHEBI:456216"/>
        <dbReference type="EC" id="2.7.11.16"/>
    </reaction>
</comment>
<dbReference type="InterPro" id="IPR016137">
    <property type="entry name" value="RGS"/>
</dbReference>
<dbReference type="PROSITE" id="PS00108">
    <property type="entry name" value="PROTEIN_KINASE_ST"/>
    <property type="match status" value="1"/>
</dbReference>
<keyword evidence="19" id="KW-1185">Reference proteome</keyword>
<keyword evidence="7" id="KW-0677">Repeat</keyword>
<dbReference type="PRINTS" id="PR00717">
    <property type="entry name" value="GPCRKINASE"/>
</dbReference>
<keyword evidence="8 12" id="KW-0547">Nucleotide-binding</keyword>